<keyword evidence="5" id="KW-0812">Transmembrane</keyword>
<dbReference type="InterPro" id="IPR004010">
    <property type="entry name" value="Double_Cache_2"/>
</dbReference>
<feature type="transmembrane region" description="Helical" evidence="5">
    <location>
        <begin position="213"/>
        <end position="231"/>
    </location>
</feature>
<dbReference type="InterPro" id="IPR004089">
    <property type="entry name" value="MCPsignal_dom"/>
</dbReference>
<dbReference type="Pfam" id="PF00015">
    <property type="entry name" value="MCPsignal"/>
    <property type="match status" value="1"/>
</dbReference>
<comment type="subcellular location">
    <subcellularLocation>
        <location evidence="1">Membrane</location>
    </subcellularLocation>
</comment>
<keyword evidence="9" id="KW-1185">Reference proteome</keyword>
<evidence type="ECO:0000256" key="1">
    <source>
        <dbReference type="ARBA" id="ARBA00004370"/>
    </source>
</evidence>
<dbReference type="PRINTS" id="PR00260">
    <property type="entry name" value="CHEMTRNSDUCR"/>
</dbReference>
<dbReference type="PANTHER" id="PTHR32089:SF120">
    <property type="entry name" value="METHYL-ACCEPTING CHEMOTAXIS PROTEIN TLPQ"/>
    <property type="match status" value="1"/>
</dbReference>
<accession>A0ABP8PTL9</accession>
<dbReference type="InterPro" id="IPR004090">
    <property type="entry name" value="Chemotax_Me-accpt_rcpt"/>
</dbReference>
<evidence type="ECO:0000256" key="4">
    <source>
        <dbReference type="PROSITE-ProRule" id="PRU00284"/>
    </source>
</evidence>
<dbReference type="SMART" id="SM00304">
    <property type="entry name" value="HAMP"/>
    <property type="match status" value="1"/>
</dbReference>
<evidence type="ECO:0000313" key="9">
    <source>
        <dbReference type="Proteomes" id="UP001501321"/>
    </source>
</evidence>
<dbReference type="InterPro" id="IPR003660">
    <property type="entry name" value="HAMP_dom"/>
</dbReference>
<dbReference type="EMBL" id="BAABFC010000001">
    <property type="protein sequence ID" value="GAA4492167.1"/>
    <property type="molecule type" value="Genomic_DNA"/>
</dbReference>
<dbReference type="Pfam" id="PF08269">
    <property type="entry name" value="dCache_2"/>
    <property type="match status" value="1"/>
</dbReference>
<dbReference type="Gene3D" id="3.30.450.20">
    <property type="entry name" value="PAS domain"/>
    <property type="match status" value="1"/>
</dbReference>
<evidence type="ECO:0000259" key="6">
    <source>
        <dbReference type="PROSITE" id="PS50111"/>
    </source>
</evidence>
<evidence type="ECO:0000259" key="7">
    <source>
        <dbReference type="PROSITE" id="PS50885"/>
    </source>
</evidence>
<dbReference type="Proteomes" id="UP001501321">
    <property type="component" value="Unassembled WGS sequence"/>
</dbReference>
<dbReference type="SMART" id="SM00283">
    <property type="entry name" value="MA"/>
    <property type="match status" value="1"/>
</dbReference>
<keyword evidence="5" id="KW-0472">Membrane</keyword>
<keyword evidence="5" id="KW-1133">Transmembrane helix</keyword>
<gene>
    <name evidence="8" type="ORF">GCM10023095_00120</name>
</gene>
<comment type="caution">
    <text evidence="8">The sequence shown here is derived from an EMBL/GenBank/DDBJ whole genome shotgun (WGS) entry which is preliminary data.</text>
</comment>
<feature type="transmembrane region" description="Helical" evidence="5">
    <location>
        <begin position="38"/>
        <end position="56"/>
    </location>
</feature>
<evidence type="ECO:0000313" key="8">
    <source>
        <dbReference type="EMBL" id="GAA4492167.1"/>
    </source>
</evidence>
<evidence type="ECO:0000256" key="3">
    <source>
        <dbReference type="ARBA" id="ARBA00029447"/>
    </source>
</evidence>
<dbReference type="SUPFAM" id="SSF58104">
    <property type="entry name" value="Methyl-accepting chemotaxis protein (MCP) signaling domain"/>
    <property type="match status" value="1"/>
</dbReference>
<evidence type="ECO:0000256" key="2">
    <source>
        <dbReference type="ARBA" id="ARBA00023224"/>
    </source>
</evidence>
<feature type="domain" description="Methyl-accepting transducer" evidence="6">
    <location>
        <begin position="289"/>
        <end position="525"/>
    </location>
</feature>
<comment type="similarity">
    <text evidence="3">Belongs to the methyl-accepting chemotaxis (MCP) protein family.</text>
</comment>
<dbReference type="PROSITE" id="PS50111">
    <property type="entry name" value="CHEMOTAXIS_TRANSDUC_2"/>
    <property type="match status" value="1"/>
</dbReference>
<reference evidence="9" key="1">
    <citation type="journal article" date="2019" name="Int. J. Syst. Evol. Microbiol.">
        <title>The Global Catalogue of Microorganisms (GCM) 10K type strain sequencing project: providing services to taxonomists for standard genome sequencing and annotation.</title>
        <authorList>
            <consortium name="The Broad Institute Genomics Platform"/>
            <consortium name="The Broad Institute Genome Sequencing Center for Infectious Disease"/>
            <person name="Wu L."/>
            <person name="Ma J."/>
        </authorList>
    </citation>
    <scope>NUCLEOTIDE SEQUENCE [LARGE SCALE GENOMIC DNA]</scope>
    <source>
        <strain evidence="9">JCM 32226</strain>
    </source>
</reference>
<name>A0ABP8PTL9_9GAMM</name>
<keyword evidence="2 4" id="KW-0807">Transducer</keyword>
<dbReference type="PANTHER" id="PTHR32089">
    <property type="entry name" value="METHYL-ACCEPTING CHEMOTAXIS PROTEIN MCPB"/>
    <property type="match status" value="1"/>
</dbReference>
<organism evidence="8 9">
    <name type="scientific">Pseudaeromonas paramecii</name>
    <dbReference type="NCBI Taxonomy" id="2138166"/>
    <lineage>
        <taxon>Bacteria</taxon>
        <taxon>Pseudomonadati</taxon>
        <taxon>Pseudomonadota</taxon>
        <taxon>Gammaproteobacteria</taxon>
        <taxon>Aeromonadales</taxon>
        <taxon>Aeromonadaceae</taxon>
        <taxon>Pseudaeromonas</taxon>
    </lineage>
</organism>
<dbReference type="RefSeq" id="WP_345008797.1">
    <property type="nucleotide sequence ID" value="NZ_BAABFC010000001.1"/>
</dbReference>
<proteinExistence type="inferred from homology"/>
<protein>
    <submittedName>
        <fullName evidence="8">Methyl-accepting chemotaxis protein</fullName>
    </submittedName>
</protein>
<dbReference type="PROSITE" id="PS50885">
    <property type="entry name" value="HAMP"/>
    <property type="match status" value="1"/>
</dbReference>
<dbReference type="CDD" id="cd11386">
    <property type="entry name" value="MCP_signal"/>
    <property type="match status" value="1"/>
</dbReference>
<evidence type="ECO:0000256" key="5">
    <source>
        <dbReference type="SAM" id="Phobius"/>
    </source>
</evidence>
<sequence>MHSYSEANLADRVVAPAGQPNSNLFTRLITHLSFSGKMRLLLALVMVLSLAGNAITADKARQQIRTVILNDLQSQVETMAHYLASLPQEAEATVIATVTPVLENARWDQGAGYFFLADRSGALRVYPPDHARIGSHLTGILLDGNTENLDQALVRIARSGQPEMIYYHYNKPGSSESLPKAAFIYPVGDFVLGAGVYLDAADTAFARFLKHSAGILLVVLLTLALFITLFSRSLAAQVKVALAGLQAIARRDLSQVIHAEGKDEFATINRALESTRQQLTGLLTQQQENAHSLSAASSQLNDGMVEVGGAILEQRQRLDTLAASMEEMVTTIKEVAQNAQHSACSAQETDQLANGGVGKIDNTIQAIGLLTRDLDSSADSVNQVYDKVSLISSVVDTINGISDQTNLLALNAAIEAARAGEHGRGFAVVADEVRQLAKRTQLATREIDEMIGALQQQTRQAVTQMQTSVATAQQARDQATDASERFLAIARQTGELAEHSDMIAAAAEQQTQVANQVTDALVVIRDAVEETEHVAKELGQTGHSLRHSAEGMEAMVMSYRLPA</sequence>
<dbReference type="Gene3D" id="1.10.287.950">
    <property type="entry name" value="Methyl-accepting chemotaxis protein"/>
    <property type="match status" value="1"/>
</dbReference>
<feature type="domain" description="HAMP" evidence="7">
    <location>
        <begin position="232"/>
        <end position="284"/>
    </location>
</feature>